<feature type="modified residue" description="4-aspartylphosphate" evidence="17">
    <location>
        <position position="900"/>
    </location>
</feature>
<keyword evidence="5" id="KW-0997">Cell inner membrane</keyword>
<dbReference type="GO" id="GO:0005886">
    <property type="term" value="C:plasma membrane"/>
    <property type="evidence" value="ECO:0007669"/>
    <property type="project" value="UniProtKB-SubCell"/>
</dbReference>
<dbReference type="InterPro" id="IPR001789">
    <property type="entry name" value="Sig_transdc_resp-reg_receiver"/>
</dbReference>
<accession>A0A380SZ96</accession>
<dbReference type="InterPro" id="IPR036890">
    <property type="entry name" value="HATPase_C_sf"/>
</dbReference>
<dbReference type="CDD" id="cd17546">
    <property type="entry name" value="REC_hyHK_CKI1_RcsC-like"/>
    <property type="match status" value="1"/>
</dbReference>
<dbReference type="RefSeq" id="WP_115086490.1">
    <property type="nucleotide sequence ID" value="NZ_CBCSFG010000013.1"/>
</dbReference>
<dbReference type="EMBL" id="UIDD01000007">
    <property type="protein sequence ID" value="SUQ62904.1"/>
    <property type="molecule type" value="Genomic_DNA"/>
</dbReference>
<keyword evidence="15" id="KW-0472">Membrane</keyword>
<dbReference type="SUPFAM" id="SSF47384">
    <property type="entry name" value="Homodimeric domain of signal transducing histidine kinase"/>
    <property type="match status" value="1"/>
</dbReference>
<dbReference type="SMART" id="SM00388">
    <property type="entry name" value="HisKA"/>
    <property type="match status" value="1"/>
</dbReference>
<organism evidence="22 23">
    <name type="scientific">Pseudomonas wadenswilerensis</name>
    <dbReference type="NCBI Taxonomy" id="1785161"/>
    <lineage>
        <taxon>Bacteria</taxon>
        <taxon>Pseudomonadati</taxon>
        <taxon>Pseudomonadota</taxon>
        <taxon>Gammaproteobacteria</taxon>
        <taxon>Pseudomonadales</taxon>
        <taxon>Pseudomonadaceae</taxon>
        <taxon>Pseudomonas</taxon>
    </lineage>
</organism>
<evidence type="ECO:0000313" key="22">
    <source>
        <dbReference type="EMBL" id="SUQ62904.1"/>
    </source>
</evidence>
<protein>
    <recommendedName>
        <fullName evidence="3">histidine kinase</fullName>
        <ecNumber evidence="3">2.7.13.3</ecNumber>
    </recommendedName>
</protein>
<dbReference type="SUPFAM" id="SSF47226">
    <property type="entry name" value="Histidine-containing phosphotransfer domain, HPT domain"/>
    <property type="match status" value="1"/>
</dbReference>
<dbReference type="InterPro" id="IPR001638">
    <property type="entry name" value="Solute-binding_3/MltF_N"/>
</dbReference>
<evidence type="ECO:0000259" key="21">
    <source>
        <dbReference type="PROSITE" id="PS50894"/>
    </source>
</evidence>
<keyword evidence="7 22" id="KW-0808">Transferase</keyword>
<evidence type="ECO:0000256" key="18">
    <source>
        <dbReference type="SAM" id="SignalP"/>
    </source>
</evidence>
<keyword evidence="8" id="KW-0812">Transmembrane</keyword>
<evidence type="ECO:0000256" key="8">
    <source>
        <dbReference type="ARBA" id="ARBA00022692"/>
    </source>
</evidence>
<dbReference type="GO" id="GO:0009927">
    <property type="term" value="F:histidine phosphotransfer kinase activity"/>
    <property type="evidence" value="ECO:0007669"/>
    <property type="project" value="TreeGrafter"/>
</dbReference>
<dbReference type="PRINTS" id="PR00344">
    <property type="entry name" value="BCTRLSENSOR"/>
</dbReference>
<dbReference type="CDD" id="cd13707">
    <property type="entry name" value="PBP2_BvgS_D2"/>
    <property type="match status" value="1"/>
</dbReference>
<dbReference type="CDD" id="cd16922">
    <property type="entry name" value="HATPase_EvgS-ArcB-TorS-like"/>
    <property type="match status" value="1"/>
</dbReference>
<dbReference type="InterPro" id="IPR036097">
    <property type="entry name" value="HisK_dim/P_sf"/>
</dbReference>
<dbReference type="AlphaFoldDB" id="A0A380SZ96"/>
<dbReference type="SMART" id="SM00448">
    <property type="entry name" value="REC"/>
    <property type="match status" value="1"/>
</dbReference>
<evidence type="ECO:0000256" key="15">
    <source>
        <dbReference type="ARBA" id="ARBA00023136"/>
    </source>
</evidence>
<keyword evidence="23" id="KW-1185">Reference proteome</keyword>
<dbReference type="Gene3D" id="3.30.565.10">
    <property type="entry name" value="Histidine kinase-like ATPase, C-terminal domain"/>
    <property type="match status" value="1"/>
</dbReference>
<gene>
    <name evidence="22" type="primary">bvgS</name>
    <name evidence="22" type="ORF">CCOS864_02353</name>
</gene>
<feature type="domain" description="HPt" evidence="21">
    <location>
        <begin position="1001"/>
        <end position="1099"/>
    </location>
</feature>
<dbReference type="SMART" id="SM00387">
    <property type="entry name" value="HATPase_c"/>
    <property type="match status" value="1"/>
</dbReference>
<dbReference type="SUPFAM" id="SSF55874">
    <property type="entry name" value="ATPase domain of HSP90 chaperone/DNA topoisomerase II/histidine kinase"/>
    <property type="match status" value="1"/>
</dbReference>
<dbReference type="InterPro" id="IPR003661">
    <property type="entry name" value="HisK_dim/P_dom"/>
</dbReference>
<keyword evidence="11" id="KW-0418">Kinase</keyword>
<dbReference type="InterPro" id="IPR049871">
    <property type="entry name" value="BvgS-like_periplasmic2"/>
</dbReference>
<dbReference type="GO" id="GO:0000155">
    <property type="term" value="F:phosphorelay sensor kinase activity"/>
    <property type="evidence" value="ECO:0007669"/>
    <property type="project" value="InterPro"/>
</dbReference>
<dbReference type="Gene3D" id="3.40.50.2300">
    <property type="match status" value="1"/>
</dbReference>
<evidence type="ECO:0000256" key="2">
    <source>
        <dbReference type="ARBA" id="ARBA00004429"/>
    </source>
</evidence>
<dbReference type="CDD" id="cd00082">
    <property type="entry name" value="HisKA"/>
    <property type="match status" value="1"/>
</dbReference>
<dbReference type="PROSITE" id="PS50894">
    <property type="entry name" value="HPT"/>
    <property type="match status" value="1"/>
</dbReference>
<proteinExistence type="predicted"/>
<dbReference type="SUPFAM" id="SSF52172">
    <property type="entry name" value="CheY-like"/>
    <property type="match status" value="1"/>
</dbReference>
<dbReference type="CDD" id="cd13705">
    <property type="entry name" value="PBP2_BvgS_D1"/>
    <property type="match status" value="1"/>
</dbReference>
<dbReference type="InterPro" id="IPR049870">
    <property type="entry name" value="BvgS-like_periplasmic1"/>
</dbReference>
<dbReference type="PANTHER" id="PTHR43047:SF72">
    <property type="entry name" value="OSMOSENSING HISTIDINE PROTEIN KINASE SLN1"/>
    <property type="match status" value="1"/>
</dbReference>
<reference evidence="23" key="1">
    <citation type="submission" date="2018-07" db="EMBL/GenBank/DDBJ databases">
        <authorList>
            <person name="Blom J."/>
        </authorList>
    </citation>
    <scope>NUCLEOTIDE SEQUENCE [LARGE SCALE GENOMIC DNA]</scope>
    <source>
        <strain evidence="23">CCOS 864</strain>
    </source>
</reference>
<dbReference type="Gene3D" id="1.20.120.160">
    <property type="entry name" value="HPT domain"/>
    <property type="match status" value="1"/>
</dbReference>
<keyword evidence="10" id="KW-0547">Nucleotide-binding</keyword>
<evidence type="ECO:0000256" key="14">
    <source>
        <dbReference type="ARBA" id="ARBA00023012"/>
    </source>
</evidence>
<evidence type="ECO:0000256" key="13">
    <source>
        <dbReference type="ARBA" id="ARBA00022989"/>
    </source>
</evidence>
<dbReference type="InterPro" id="IPR003594">
    <property type="entry name" value="HATPase_dom"/>
</dbReference>
<feature type="chain" id="PRO_5016954232" description="histidine kinase" evidence="18">
    <location>
        <begin position="26"/>
        <end position="1103"/>
    </location>
</feature>
<dbReference type="Gene3D" id="1.10.287.130">
    <property type="match status" value="1"/>
</dbReference>
<keyword evidence="4" id="KW-1003">Cell membrane</keyword>
<dbReference type="InterPro" id="IPR011006">
    <property type="entry name" value="CheY-like_superfamily"/>
</dbReference>
<comment type="subcellular location">
    <subcellularLocation>
        <location evidence="2">Cell inner membrane</location>
        <topology evidence="2">Multi-pass membrane protein</topology>
    </subcellularLocation>
</comment>
<dbReference type="EC" id="2.7.13.3" evidence="3"/>
<dbReference type="InterPro" id="IPR005467">
    <property type="entry name" value="His_kinase_dom"/>
</dbReference>
<evidence type="ECO:0000256" key="17">
    <source>
        <dbReference type="PROSITE-ProRule" id="PRU00169"/>
    </source>
</evidence>
<evidence type="ECO:0000256" key="6">
    <source>
        <dbReference type="ARBA" id="ARBA00022553"/>
    </source>
</evidence>
<dbReference type="Pfam" id="PF00512">
    <property type="entry name" value="HisKA"/>
    <property type="match status" value="1"/>
</dbReference>
<feature type="domain" description="Response regulatory" evidence="20">
    <location>
        <begin position="851"/>
        <end position="970"/>
    </location>
</feature>
<dbReference type="PROSITE" id="PS50109">
    <property type="entry name" value="HIS_KIN"/>
    <property type="match status" value="1"/>
</dbReference>
<feature type="signal peptide" evidence="18">
    <location>
        <begin position="1"/>
        <end position="25"/>
    </location>
</feature>
<dbReference type="Pfam" id="PF00072">
    <property type="entry name" value="Response_reg"/>
    <property type="match status" value="1"/>
</dbReference>
<evidence type="ECO:0000256" key="11">
    <source>
        <dbReference type="ARBA" id="ARBA00022777"/>
    </source>
</evidence>
<dbReference type="InterPro" id="IPR004358">
    <property type="entry name" value="Sig_transdc_His_kin-like_C"/>
</dbReference>
<dbReference type="CDD" id="cd00088">
    <property type="entry name" value="HPT"/>
    <property type="match status" value="1"/>
</dbReference>
<feature type="domain" description="Histidine kinase" evidence="19">
    <location>
        <begin position="610"/>
        <end position="830"/>
    </location>
</feature>
<keyword evidence="12" id="KW-0067">ATP-binding</keyword>
<sequence>MNIRPALPALVLGLLSALLVNSAMANEPGEPRTLLARSVVGGEGVALAPADRRWLKEKTVLRLGTSSPDYPPFDINVSHSEYEGLTADYAGLIGELLSIPIEVRRFSSRKEAITALHAGAIDLLGSSNGFEAADAQLVLSQPYADDLPVIVTPQGKTRAVDDELDGLRLAMVDHYLPDEEVRHLFPKARLQLYTSTMAGLSAVSLGQADAFLGDAISSDYLIGKSFQDSVQISHFVKHERETFAFALARGNDKLLHLLNRSLGVTSETERLNILRRWSSGSTSMLLDRGALTLSHEERRWIEQHPVTRVLVNKYFAPLSFYDDQQQVRGITADVLEQISLRTGLKFEFIETDAGATMIALLQQGKADLAGTLVYSPERARRVNFSRPYLTDPWVLVCRTDSEFGQNPEQLDGKRVAVIRDSPLKAQLLQRYPTLTLIEVDNPLALMEALEDKQVDLVLSSRINAAYFISRLFKDRLRIASQYGDRPITASFATPKDARVLHSILDKALLSIPPDELAQLTNRWRTNALISDSPWYNYRSLILQILIVASLLIAAVVFWNRYLRNLIRQRSEAQQALQHELGFSKRLLEELRLAKDQADDASRAKSTFLATMSHEIRTPMNAVIGLLELALKDAEQGLADRASLQVAFDSANGLLALIGDILDIARIESGHMELNDEATNLTSLVAATVRVFEGNARLKGLALQTDLQAMADGVMVDPLRLKQVLSNLLGNALKFTKQGQVKVTLRYGPQQPGQLRRVLLSVEDSGVGISAEDQARLFRNFAQVGDQPVRQGTGLGLVISRTLCELMGGRLGLTSKPGSGTRVDIELQLPVAAVQQATLPASEPAAAGRALNILVVDDYPANLMLLERQLHVLGHQVSQAGDGQAALELWLQGHFDVVITDCHMPGMDGHQLSRRLRSEEQQQQRPACLILGLTANAQVEARERCLASGMNDCLFKPIGLNELRRHLAGFDTPAAPALANDALEAHASGFDVDNLRYLTLGDPQLVERLLRELALSNSEDLKALRALGPAPARDALRSLAHRIKGGAKMLKARGVVQRCEALEQACIGDAGIEQLQALANDLELSLQTLDGQLVQRVSATARSS</sequence>
<evidence type="ECO:0000256" key="4">
    <source>
        <dbReference type="ARBA" id="ARBA00022475"/>
    </source>
</evidence>
<dbReference type="Proteomes" id="UP000255177">
    <property type="component" value="Unassembled WGS sequence"/>
</dbReference>
<dbReference type="Pfam" id="PF00497">
    <property type="entry name" value="SBP_bac_3"/>
    <property type="match status" value="2"/>
</dbReference>
<keyword evidence="13" id="KW-1133">Transmembrane helix</keyword>
<evidence type="ECO:0000256" key="16">
    <source>
        <dbReference type="PROSITE-ProRule" id="PRU00110"/>
    </source>
</evidence>
<dbReference type="PROSITE" id="PS50110">
    <property type="entry name" value="RESPONSE_REGULATORY"/>
    <property type="match status" value="1"/>
</dbReference>
<dbReference type="GO" id="GO:0005524">
    <property type="term" value="F:ATP binding"/>
    <property type="evidence" value="ECO:0007669"/>
    <property type="project" value="UniProtKB-KW"/>
</dbReference>
<dbReference type="SUPFAM" id="SSF53850">
    <property type="entry name" value="Periplasmic binding protein-like II"/>
    <property type="match status" value="2"/>
</dbReference>
<evidence type="ECO:0000259" key="19">
    <source>
        <dbReference type="PROSITE" id="PS50109"/>
    </source>
</evidence>
<evidence type="ECO:0000313" key="23">
    <source>
        <dbReference type="Proteomes" id="UP000255177"/>
    </source>
</evidence>
<evidence type="ECO:0000256" key="3">
    <source>
        <dbReference type="ARBA" id="ARBA00012438"/>
    </source>
</evidence>
<feature type="modified residue" description="Phosphohistidine" evidence="16">
    <location>
        <position position="1040"/>
    </location>
</feature>
<evidence type="ECO:0000256" key="1">
    <source>
        <dbReference type="ARBA" id="ARBA00000085"/>
    </source>
</evidence>
<dbReference type="PANTHER" id="PTHR43047">
    <property type="entry name" value="TWO-COMPONENT HISTIDINE PROTEIN KINASE"/>
    <property type="match status" value="1"/>
</dbReference>
<keyword evidence="14" id="KW-0902">Two-component regulatory system</keyword>
<evidence type="ECO:0000256" key="7">
    <source>
        <dbReference type="ARBA" id="ARBA00022679"/>
    </source>
</evidence>
<dbReference type="InterPro" id="IPR036641">
    <property type="entry name" value="HPT_dom_sf"/>
</dbReference>
<dbReference type="Pfam" id="PF01627">
    <property type="entry name" value="Hpt"/>
    <property type="match status" value="1"/>
</dbReference>
<evidence type="ECO:0000256" key="9">
    <source>
        <dbReference type="ARBA" id="ARBA00022729"/>
    </source>
</evidence>
<dbReference type="InterPro" id="IPR008207">
    <property type="entry name" value="Sig_transdc_His_kin_Hpt_dom"/>
</dbReference>
<evidence type="ECO:0000256" key="5">
    <source>
        <dbReference type="ARBA" id="ARBA00022519"/>
    </source>
</evidence>
<keyword evidence="9 18" id="KW-0732">Signal</keyword>
<keyword evidence="6 17" id="KW-0597">Phosphoprotein</keyword>
<dbReference type="Pfam" id="PF02518">
    <property type="entry name" value="HATPase_c"/>
    <property type="match status" value="1"/>
</dbReference>
<evidence type="ECO:0000259" key="20">
    <source>
        <dbReference type="PROSITE" id="PS50110"/>
    </source>
</evidence>
<dbReference type="SMART" id="SM00062">
    <property type="entry name" value="PBPb"/>
    <property type="match status" value="2"/>
</dbReference>
<evidence type="ECO:0000256" key="10">
    <source>
        <dbReference type="ARBA" id="ARBA00022741"/>
    </source>
</evidence>
<evidence type="ECO:0000256" key="12">
    <source>
        <dbReference type="ARBA" id="ARBA00022840"/>
    </source>
</evidence>
<dbReference type="Gene3D" id="3.40.190.10">
    <property type="entry name" value="Periplasmic binding protein-like II"/>
    <property type="match status" value="4"/>
</dbReference>
<name>A0A380SZ96_9PSED</name>
<comment type="catalytic activity">
    <reaction evidence="1">
        <text>ATP + protein L-histidine = ADP + protein N-phospho-L-histidine.</text>
        <dbReference type="EC" id="2.7.13.3"/>
    </reaction>
</comment>